<reference evidence="1" key="2">
    <citation type="journal article" date="2019" name="Genome Biol. Evol.">
        <title>Day and night: Metabolic profiles and evolutionary relationships of six axenic non-marine cyanobacteria.</title>
        <authorList>
            <person name="Will S.E."/>
            <person name="Henke P."/>
            <person name="Boedeker C."/>
            <person name="Huang S."/>
            <person name="Brinkmann H."/>
            <person name="Rohde M."/>
            <person name="Jarek M."/>
            <person name="Friedl T."/>
            <person name="Seufert S."/>
            <person name="Schumacher M."/>
            <person name="Overmann J."/>
            <person name="Neumann-Schaal M."/>
            <person name="Petersen J."/>
        </authorList>
    </citation>
    <scope>NUCLEOTIDE SEQUENCE [LARGE SCALE GENOMIC DNA]</scope>
    <source>
        <strain evidence="1">PCC 7102</strain>
    </source>
</reference>
<organism evidence="1 2">
    <name type="scientific">Dulcicalothrix desertica PCC 7102</name>
    <dbReference type="NCBI Taxonomy" id="232991"/>
    <lineage>
        <taxon>Bacteria</taxon>
        <taxon>Bacillati</taxon>
        <taxon>Cyanobacteriota</taxon>
        <taxon>Cyanophyceae</taxon>
        <taxon>Nostocales</taxon>
        <taxon>Calotrichaceae</taxon>
        <taxon>Dulcicalothrix</taxon>
    </lineage>
</organism>
<sequence length="115" mass="12528">MSEIITAVYSNGMLRPQNPLSLTDGQIVRLQVLTEESSKDTEKIIQSLVAAGLVTPPQHRSDIEPVSEEAWRELTQRLEASGGKPLSEMIIEERVTSPDATGNRCAKSGGGRHCQ</sequence>
<dbReference type="InterPro" id="IPR008203">
    <property type="entry name" value="AF2212-like"/>
</dbReference>
<dbReference type="OrthoDB" id="426638at2"/>
<evidence type="ECO:0008006" key="3">
    <source>
        <dbReference type="Google" id="ProtNLM"/>
    </source>
</evidence>
<protein>
    <recommendedName>
        <fullName evidence="3">DUF104 domain-containing protein</fullName>
    </recommendedName>
</protein>
<dbReference type="AlphaFoldDB" id="A0A433UKR8"/>
<dbReference type="Proteomes" id="UP000271624">
    <property type="component" value="Unassembled WGS sequence"/>
</dbReference>
<evidence type="ECO:0000313" key="1">
    <source>
        <dbReference type="EMBL" id="RUS94456.1"/>
    </source>
</evidence>
<keyword evidence="2" id="KW-1185">Reference proteome</keyword>
<reference evidence="1" key="1">
    <citation type="submission" date="2018-12" db="EMBL/GenBank/DDBJ databases">
        <authorList>
            <person name="Will S."/>
            <person name="Neumann-Schaal M."/>
            <person name="Henke P."/>
        </authorList>
    </citation>
    <scope>NUCLEOTIDE SEQUENCE</scope>
    <source>
        <strain evidence="1">PCC 7102</strain>
    </source>
</reference>
<accession>A0A433UKR8</accession>
<name>A0A433UKR8_9CYAN</name>
<evidence type="ECO:0000313" key="2">
    <source>
        <dbReference type="Proteomes" id="UP000271624"/>
    </source>
</evidence>
<dbReference type="InterPro" id="IPR024069">
    <property type="entry name" value="AF2212-like_dom_sf"/>
</dbReference>
<dbReference type="Pfam" id="PF01954">
    <property type="entry name" value="AF2212-like"/>
    <property type="match status" value="1"/>
</dbReference>
<dbReference type="SUPFAM" id="SSF141694">
    <property type="entry name" value="AF2212/PG0164-like"/>
    <property type="match status" value="1"/>
</dbReference>
<gene>
    <name evidence="1" type="ORF">DSM106972_093510</name>
</gene>
<dbReference type="EMBL" id="RSCL01000048">
    <property type="protein sequence ID" value="RUS94456.1"/>
    <property type="molecule type" value="Genomic_DNA"/>
</dbReference>
<dbReference type="Gene3D" id="4.10.1150.10">
    <property type="entry name" value="AF2212/PG0164-like"/>
    <property type="match status" value="1"/>
</dbReference>
<comment type="caution">
    <text evidence="1">The sequence shown here is derived from an EMBL/GenBank/DDBJ whole genome shotgun (WGS) entry which is preliminary data.</text>
</comment>
<proteinExistence type="predicted"/>